<dbReference type="eggNOG" id="COG2173">
    <property type="taxonomic scope" value="Bacteria"/>
</dbReference>
<dbReference type="EMBL" id="LT629701">
    <property type="protein sequence ID" value="SDM23959.1"/>
    <property type="molecule type" value="Genomic_DNA"/>
</dbReference>
<feature type="compositionally biased region" description="Low complexity" evidence="11">
    <location>
        <begin position="30"/>
        <end position="47"/>
    </location>
</feature>
<dbReference type="SUPFAM" id="SSF55166">
    <property type="entry name" value="Hedgehog/DD-peptidase"/>
    <property type="match status" value="1"/>
</dbReference>
<dbReference type="PANTHER" id="PTHR43126">
    <property type="entry name" value="D-ALANYL-D-ALANINE DIPEPTIDASE"/>
    <property type="match status" value="1"/>
</dbReference>
<sequence length="272" mass="29835">MTTRPVVLGTLLVAGVLVACSDTPPPSAPPTQATTSTTAAPTTTTAANTGPLVSVQDVDPSILVEARYFTDHNFVGERIEGYEANKCLLMPQAAEGLKRVQAELKPKSLSLKVYDCYRPQRAVNHFVRWAKNADTRMKGEFYPTLGKDRLFPDGYIADRSGHSRGSTVDLTLVAVPPPPQAQYRAGDALVSCTAPKERRFADNSVDMGTGYDCFDKLAHTANPAVGQPAQANRVLLKSLMDKHGFTNYAQEWWHFTLRGEPHPETYFDLPVR</sequence>
<reference evidence="13 14" key="1">
    <citation type="submission" date="2016-10" db="EMBL/GenBank/DDBJ databases">
        <authorList>
            <person name="de Groot N.N."/>
        </authorList>
    </citation>
    <scope>NUCLEOTIDE SEQUENCE [LARGE SCALE GENOMIC DNA]</scope>
    <source>
        <strain evidence="13 14">DSM 44149</strain>
    </source>
</reference>
<evidence type="ECO:0000256" key="11">
    <source>
        <dbReference type="SAM" id="MobiDB-lite"/>
    </source>
</evidence>
<dbReference type="CDD" id="cd14817">
    <property type="entry name" value="D-Ala-D-Ala_dipeptidase_VanX"/>
    <property type="match status" value="1"/>
</dbReference>
<comment type="function">
    <text evidence="9 10">Catalyzes hydrolysis of the D-alanyl-D-alanine dipeptide.</text>
</comment>
<feature type="region of interest" description="Disordered" evidence="11">
    <location>
        <begin position="24"/>
        <end position="48"/>
    </location>
</feature>
<dbReference type="GO" id="GO:0008237">
    <property type="term" value="F:metallopeptidase activity"/>
    <property type="evidence" value="ECO:0007669"/>
    <property type="project" value="UniProtKB-KW"/>
</dbReference>
<proteinExistence type="inferred from homology"/>
<feature type="signal peptide" evidence="12">
    <location>
        <begin position="1"/>
        <end position="19"/>
    </location>
</feature>
<dbReference type="GO" id="GO:0071555">
    <property type="term" value="P:cell wall organization"/>
    <property type="evidence" value="ECO:0007669"/>
    <property type="project" value="UniProtKB-KW"/>
</dbReference>
<evidence type="ECO:0000256" key="3">
    <source>
        <dbReference type="ARBA" id="ARBA00022723"/>
    </source>
</evidence>
<evidence type="ECO:0000256" key="1">
    <source>
        <dbReference type="ARBA" id="ARBA00001362"/>
    </source>
</evidence>
<dbReference type="GO" id="GO:0006508">
    <property type="term" value="P:proteolysis"/>
    <property type="evidence" value="ECO:0007669"/>
    <property type="project" value="UniProtKB-KW"/>
</dbReference>
<keyword evidence="14" id="KW-1185">Reference proteome</keyword>
<comment type="similarity">
    <text evidence="9 10">Belongs to the peptidase M15D family.</text>
</comment>
<name>A0A1G9RKW1_ALLAB</name>
<dbReference type="OrthoDB" id="9801430at2"/>
<evidence type="ECO:0000256" key="6">
    <source>
        <dbReference type="ARBA" id="ARBA00022997"/>
    </source>
</evidence>
<comment type="catalytic activity">
    <reaction evidence="1 9 10">
        <text>D-alanyl-D-alanine + H2O = 2 D-alanine</text>
        <dbReference type="Rhea" id="RHEA:20661"/>
        <dbReference type="ChEBI" id="CHEBI:15377"/>
        <dbReference type="ChEBI" id="CHEBI:57416"/>
        <dbReference type="ChEBI" id="CHEBI:57822"/>
        <dbReference type="EC" id="3.4.13.22"/>
    </reaction>
</comment>
<dbReference type="STRING" id="211114.SAMN04489726_0533"/>
<keyword evidence="7 9" id="KW-0482">Metalloprotease</keyword>
<feature type="binding site" evidence="9">
    <location>
        <position position="169"/>
    </location>
    <ligand>
        <name>Zn(2+)</name>
        <dbReference type="ChEBI" id="CHEBI:29105"/>
        <note>catalytic</note>
    </ligand>
</feature>
<evidence type="ECO:0000256" key="5">
    <source>
        <dbReference type="ARBA" id="ARBA00022833"/>
    </source>
</evidence>
<evidence type="ECO:0000256" key="7">
    <source>
        <dbReference type="ARBA" id="ARBA00023049"/>
    </source>
</evidence>
<keyword evidence="3 9" id="KW-0479">Metal-binding</keyword>
<dbReference type="GO" id="GO:0160237">
    <property type="term" value="F:D-Ala-D-Ala dipeptidase activity"/>
    <property type="evidence" value="ECO:0007669"/>
    <property type="project" value="UniProtKB-EC"/>
</dbReference>
<evidence type="ECO:0000256" key="10">
    <source>
        <dbReference type="PIRNR" id="PIRNR026671"/>
    </source>
</evidence>
<feature type="binding site" evidence="9">
    <location>
        <position position="254"/>
    </location>
    <ligand>
        <name>Zn(2+)</name>
        <dbReference type="ChEBI" id="CHEBI:29105"/>
        <note>catalytic</note>
    </ligand>
</feature>
<dbReference type="Proteomes" id="UP000183376">
    <property type="component" value="Chromosome I"/>
</dbReference>
<keyword evidence="2 9" id="KW-0645">Protease</keyword>
<accession>A0A1G9RKW1</accession>
<dbReference type="PANTHER" id="PTHR43126:SF1">
    <property type="entry name" value="D-ALANYL-D-ALANINE DIPEPTIDASE"/>
    <property type="match status" value="1"/>
</dbReference>
<keyword evidence="4 9" id="KW-0378">Hydrolase</keyword>
<protein>
    <recommendedName>
        <fullName evidence="9 10">D-alanyl-D-alanine dipeptidase</fullName>
        <shortName evidence="9 10">D-Ala-D-Ala dipeptidase</shortName>
        <ecNumber evidence="9 10">3.4.13.22</ecNumber>
    </recommendedName>
</protein>
<keyword evidence="6 9" id="KW-0224">Dipeptidase</keyword>
<comment type="cofactor">
    <cofactor evidence="9">
        <name>Zn(2+)</name>
        <dbReference type="ChEBI" id="CHEBI:29105"/>
    </cofactor>
    <text evidence="9">Binds 1 zinc ion per subunit.</text>
</comment>
<dbReference type="InterPro" id="IPR000755">
    <property type="entry name" value="A_A_dipeptidase"/>
</dbReference>
<feature type="active site" description="Proton donor/acceptor" evidence="9">
    <location>
        <position position="251"/>
    </location>
</feature>
<dbReference type="RefSeq" id="WP_030433499.1">
    <property type="nucleotide sequence ID" value="NZ_JOEF01000044.1"/>
</dbReference>
<keyword evidence="8 10" id="KW-0961">Cell wall biogenesis/degradation</keyword>
<evidence type="ECO:0000256" key="4">
    <source>
        <dbReference type="ARBA" id="ARBA00022801"/>
    </source>
</evidence>
<gene>
    <name evidence="13" type="ORF">SAMN04489726_0533</name>
</gene>
<dbReference type="PIRSF" id="PIRSF026671">
    <property type="entry name" value="AA_dipeptidase"/>
    <property type="match status" value="1"/>
</dbReference>
<feature type="chain" id="PRO_5039233009" description="D-alanyl-D-alanine dipeptidase" evidence="12">
    <location>
        <begin position="20"/>
        <end position="272"/>
    </location>
</feature>
<dbReference type="Pfam" id="PF01427">
    <property type="entry name" value="Peptidase_M15"/>
    <property type="match status" value="2"/>
</dbReference>
<evidence type="ECO:0000256" key="2">
    <source>
        <dbReference type="ARBA" id="ARBA00022670"/>
    </source>
</evidence>
<dbReference type="AlphaFoldDB" id="A0A1G9RKW1"/>
<dbReference type="Gene3D" id="3.30.1380.10">
    <property type="match status" value="1"/>
</dbReference>
<organism evidence="13 14">
    <name type="scientific">Allokutzneria albata</name>
    <name type="common">Kibdelosporangium albatum</name>
    <dbReference type="NCBI Taxonomy" id="211114"/>
    <lineage>
        <taxon>Bacteria</taxon>
        <taxon>Bacillati</taxon>
        <taxon>Actinomycetota</taxon>
        <taxon>Actinomycetes</taxon>
        <taxon>Pseudonocardiales</taxon>
        <taxon>Pseudonocardiaceae</taxon>
        <taxon>Allokutzneria</taxon>
    </lineage>
</organism>
<feature type="binding site" evidence="9">
    <location>
        <position position="162"/>
    </location>
    <ligand>
        <name>Zn(2+)</name>
        <dbReference type="ChEBI" id="CHEBI:29105"/>
        <note>catalytic</note>
    </ligand>
</feature>
<dbReference type="EC" id="3.4.13.22" evidence="9 10"/>
<evidence type="ECO:0000313" key="13">
    <source>
        <dbReference type="EMBL" id="SDM23959.1"/>
    </source>
</evidence>
<dbReference type="PROSITE" id="PS51257">
    <property type="entry name" value="PROKAR_LIPOPROTEIN"/>
    <property type="match status" value="1"/>
</dbReference>
<evidence type="ECO:0000313" key="14">
    <source>
        <dbReference type="Proteomes" id="UP000183376"/>
    </source>
</evidence>
<evidence type="ECO:0000256" key="12">
    <source>
        <dbReference type="SAM" id="SignalP"/>
    </source>
</evidence>
<dbReference type="HAMAP" id="MF_01924">
    <property type="entry name" value="A_A_dipeptidase"/>
    <property type="match status" value="1"/>
</dbReference>
<feature type="site" description="Transition state stabilizer" evidence="9">
    <location>
        <position position="118"/>
    </location>
</feature>
<dbReference type="InterPro" id="IPR009045">
    <property type="entry name" value="Zn_M74/Hedgehog-like"/>
</dbReference>
<evidence type="ECO:0000256" key="8">
    <source>
        <dbReference type="ARBA" id="ARBA00023316"/>
    </source>
</evidence>
<keyword evidence="5 9" id="KW-0862">Zinc</keyword>
<evidence type="ECO:0000256" key="9">
    <source>
        <dbReference type="HAMAP-Rule" id="MF_01924"/>
    </source>
</evidence>
<dbReference type="GO" id="GO:0008270">
    <property type="term" value="F:zinc ion binding"/>
    <property type="evidence" value="ECO:0007669"/>
    <property type="project" value="UniProtKB-UniRule"/>
</dbReference>
<keyword evidence="12" id="KW-0732">Signal</keyword>